<name>A0A444VPW0_9FLAO</name>
<keyword evidence="4 10" id="KW-0808">Transferase</keyword>
<keyword evidence="6 10" id="KW-0274">FAD</keyword>
<dbReference type="RefSeq" id="WP_129652560.1">
    <property type="nucleotide sequence ID" value="NZ_ML142907.1"/>
</dbReference>
<evidence type="ECO:0000256" key="7">
    <source>
        <dbReference type="ARBA" id="ARBA00022842"/>
    </source>
</evidence>
<accession>A0A444VPW0</accession>
<gene>
    <name evidence="12" type="ORF">DN53_01025</name>
</gene>
<comment type="cofactor">
    <cofactor evidence="11">
        <name>Mg(2+)</name>
        <dbReference type="ChEBI" id="CHEBI:18420"/>
    </cofactor>
    <cofactor evidence="11">
        <name>Mn(2+)</name>
        <dbReference type="ChEBI" id="CHEBI:29035"/>
    </cofactor>
    <text evidence="11">Magnesium. Can also use manganese.</text>
</comment>
<evidence type="ECO:0000256" key="5">
    <source>
        <dbReference type="ARBA" id="ARBA00022723"/>
    </source>
</evidence>
<evidence type="ECO:0000313" key="12">
    <source>
        <dbReference type="EMBL" id="RYC52833.1"/>
    </source>
</evidence>
<dbReference type="AlphaFoldDB" id="A0A444VPW0"/>
<evidence type="ECO:0000256" key="1">
    <source>
        <dbReference type="ARBA" id="ARBA00011955"/>
    </source>
</evidence>
<comment type="catalytic activity">
    <reaction evidence="9 10">
        <text>L-threonyl-[protein] + FAD = FMN-L-threonyl-[protein] + AMP + H(+)</text>
        <dbReference type="Rhea" id="RHEA:36847"/>
        <dbReference type="Rhea" id="RHEA-COMP:11060"/>
        <dbReference type="Rhea" id="RHEA-COMP:11061"/>
        <dbReference type="ChEBI" id="CHEBI:15378"/>
        <dbReference type="ChEBI" id="CHEBI:30013"/>
        <dbReference type="ChEBI" id="CHEBI:57692"/>
        <dbReference type="ChEBI" id="CHEBI:74257"/>
        <dbReference type="ChEBI" id="CHEBI:456215"/>
        <dbReference type="EC" id="2.7.1.180"/>
    </reaction>
</comment>
<keyword evidence="13" id="KW-1185">Reference proteome</keyword>
<keyword evidence="3 10" id="KW-0285">Flavoprotein</keyword>
<dbReference type="GO" id="GO:0046872">
    <property type="term" value="F:metal ion binding"/>
    <property type="evidence" value="ECO:0007669"/>
    <property type="project" value="UniProtKB-UniRule"/>
</dbReference>
<evidence type="ECO:0000256" key="9">
    <source>
        <dbReference type="ARBA" id="ARBA00048540"/>
    </source>
</evidence>
<sequence>MLRIGQVISTAFIFCLGFWGHPKEVSRTTSDTITELQVYQRTLKLMGSRFDLTVVAENQEKGNAYLDLAISEISRIEKLISSWDPKSQTSAINNNAGLKPVKVDEELFQLIERALKISKLTQGAFDISYASMDRIWKFDGSVTQMPPAETIKQSVSKVGYQNILLDHENQTVFLRNKGMKIGFGAIGKGYAADKAKKLLVENGVGSGIINASGDLHAWGSQPDGRDWMVAIVNPLNKNKVFSWLPIKDQAVVTSGNYEKYIILDGERYTHIIDPRTGYPSKGILSATVFTKNAELADALATSIFVMGVETGLDFVNQLKGVECIIVDEDNKVVTSKNIALKEVETQSR</sequence>
<reference evidence="12 13" key="1">
    <citation type="submission" date="2014-04" db="EMBL/GenBank/DDBJ databases">
        <title>Whole genome of Muricauda olearia.</title>
        <authorList>
            <person name="Zhang X.-H."/>
            <person name="Tang K."/>
        </authorList>
    </citation>
    <scope>NUCLEOTIDE SEQUENCE [LARGE SCALE GENOMIC DNA]</scope>
    <source>
        <strain evidence="12 13">Th120</strain>
    </source>
</reference>
<evidence type="ECO:0000313" key="13">
    <source>
        <dbReference type="Proteomes" id="UP000290261"/>
    </source>
</evidence>
<evidence type="ECO:0000256" key="3">
    <source>
        <dbReference type="ARBA" id="ARBA00022630"/>
    </source>
</evidence>
<dbReference type="EMBL" id="JJMP01000001">
    <property type="protein sequence ID" value="RYC52833.1"/>
    <property type="molecule type" value="Genomic_DNA"/>
</dbReference>
<dbReference type="PIRSF" id="PIRSF006268">
    <property type="entry name" value="ApbE"/>
    <property type="match status" value="1"/>
</dbReference>
<evidence type="ECO:0000256" key="8">
    <source>
        <dbReference type="ARBA" id="ARBA00031306"/>
    </source>
</evidence>
<dbReference type="PANTHER" id="PTHR30040:SF2">
    <property type="entry name" value="FAD:PROTEIN FMN TRANSFERASE"/>
    <property type="match status" value="1"/>
</dbReference>
<feature type="binding site" evidence="11">
    <location>
        <position position="301"/>
    </location>
    <ligand>
        <name>Mg(2+)</name>
        <dbReference type="ChEBI" id="CHEBI:18420"/>
    </ligand>
</feature>
<comment type="caution">
    <text evidence="12">The sequence shown here is derived from an EMBL/GenBank/DDBJ whole genome shotgun (WGS) entry which is preliminary data.</text>
</comment>
<organism evidence="12 13">
    <name type="scientific">Flagellimonas olearia</name>
    <dbReference type="NCBI Taxonomy" id="552546"/>
    <lineage>
        <taxon>Bacteria</taxon>
        <taxon>Pseudomonadati</taxon>
        <taxon>Bacteroidota</taxon>
        <taxon>Flavobacteriia</taxon>
        <taxon>Flavobacteriales</taxon>
        <taxon>Flavobacteriaceae</taxon>
        <taxon>Flagellimonas</taxon>
    </lineage>
</organism>
<proteinExistence type="inferred from homology"/>
<dbReference type="InterPro" id="IPR024932">
    <property type="entry name" value="ApbE"/>
</dbReference>
<dbReference type="EC" id="2.7.1.180" evidence="1 10"/>
<feature type="binding site" evidence="11">
    <location>
        <position position="297"/>
    </location>
    <ligand>
        <name>Mg(2+)</name>
        <dbReference type="ChEBI" id="CHEBI:18420"/>
    </ligand>
</feature>
<keyword evidence="5 10" id="KW-0479">Metal-binding</keyword>
<dbReference type="InterPro" id="IPR003374">
    <property type="entry name" value="ApbE-like_sf"/>
</dbReference>
<dbReference type="Gene3D" id="3.10.520.10">
    <property type="entry name" value="ApbE-like domains"/>
    <property type="match status" value="1"/>
</dbReference>
<protein>
    <recommendedName>
        <fullName evidence="2 10">FAD:protein FMN transferase</fullName>
        <ecNumber evidence="1 10">2.7.1.180</ecNumber>
    </recommendedName>
    <alternativeName>
        <fullName evidence="8 10">Flavin transferase</fullName>
    </alternativeName>
</protein>
<keyword evidence="7 10" id="KW-0460">Magnesium</keyword>
<dbReference type="GO" id="GO:0016740">
    <property type="term" value="F:transferase activity"/>
    <property type="evidence" value="ECO:0007669"/>
    <property type="project" value="UniProtKB-UniRule"/>
</dbReference>
<feature type="binding site" evidence="11">
    <location>
        <position position="185"/>
    </location>
    <ligand>
        <name>Mg(2+)</name>
        <dbReference type="ChEBI" id="CHEBI:18420"/>
    </ligand>
</feature>
<evidence type="ECO:0000256" key="10">
    <source>
        <dbReference type="PIRNR" id="PIRNR006268"/>
    </source>
</evidence>
<dbReference type="PANTHER" id="PTHR30040">
    <property type="entry name" value="THIAMINE BIOSYNTHESIS LIPOPROTEIN APBE"/>
    <property type="match status" value="1"/>
</dbReference>
<comment type="similarity">
    <text evidence="10">Belongs to the ApbE family.</text>
</comment>
<dbReference type="Proteomes" id="UP000290261">
    <property type="component" value="Unassembled WGS sequence"/>
</dbReference>
<evidence type="ECO:0000256" key="2">
    <source>
        <dbReference type="ARBA" id="ARBA00016337"/>
    </source>
</evidence>
<dbReference type="Pfam" id="PF02424">
    <property type="entry name" value="ApbE"/>
    <property type="match status" value="1"/>
</dbReference>
<evidence type="ECO:0000256" key="11">
    <source>
        <dbReference type="PIRSR" id="PIRSR006268-2"/>
    </source>
</evidence>
<evidence type="ECO:0000256" key="6">
    <source>
        <dbReference type="ARBA" id="ARBA00022827"/>
    </source>
</evidence>
<evidence type="ECO:0000256" key="4">
    <source>
        <dbReference type="ARBA" id="ARBA00022679"/>
    </source>
</evidence>
<dbReference type="SUPFAM" id="SSF143631">
    <property type="entry name" value="ApbE-like"/>
    <property type="match status" value="1"/>
</dbReference>